<comment type="caution">
    <text evidence="5">The sequence shown here is derived from an EMBL/GenBank/DDBJ whole genome shotgun (WGS) entry which is preliminary data.</text>
</comment>
<feature type="domain" description="HTH asnC-type" evidence="4">
    <location>
        <begin position="182"/>
        <end position="242"/>
    </location>
</feature>
<dbReference type="PRINTS" id="PR00033">
    <property type="entry name" value="HTHASNC"/>
</dbReference>
<dbReference type="Proteomes" id="UP001205311">
    <property type="component" value="Unassembled WGS sequence"/>
</dbReference>
<keyword evidence="2 5" id="KW-0238">DNA-binding</keyword>
<reference evidence="5 6" key="1">
    <citation type="submission" date="2022-06" db="EMBL/GenBank/DDBJ databases">
        <title>Genomic Encyclopedia of Archaeal and Bacterial Type Strains, Phase II (KMG-II): from individual species to whole genera.</title>
        <authorList>
            <person name="Goeker M."/>
        </authorList>
    </citation>
    <scope>NUCLEOTIDE SEQUENCE [LARGE SCALE GENOMIC DNA]</scope>
    <source>
        <strain evidence="5 6">DSM 40477</strain>
    </source>
</reference>
<dbReference type="PANTHER" id="PTHR30154">
    <property type="entry name" value="LEUCINE-RESPONSIVE REGULATORY PROTEIN"/>
    <property type="match status" value="1"/>
</dbReference>
<dbReference type="PANTHER" id="PTHR30154:SF34">
    <property type="entry name" value="TRANSCRIPTIONAL REGULATOR AZLB"/>
    <property type="match status" value="1"/>
</dbReference>
<gene>
    <name evidence="5" type="ORF">LX15_002522</name>
</gene>
<dbReference type="InterPro" id="IPR019888">
    <property type="entry name" value="Tscrpt_reg_AsnC-like"/>
</dbReference>
<name>A0ABT1HTG8_STRSD</name>
<evidence type="ECO:0000256" key="3">
    <source>
        <dbReference type="ARBA" id="ARBA00023163"/>
    </source>
</evidence>
<dbReference type="Gene3D" id="1.10.10.10">
    <property type="entry name" value="Winged helix-like DNA-binding domain superfamily/Winged helix DNA-binding domain"/>
    <property type="match status" value="2"/>
</dbReference>
<dbReference type="SUPFAM" id="SSF46785">
    <property type="entry name" value="Winged helix' DNA-binding domain"/>
    <property type="match status" value="2"/>
</dbReference>
<evidence type="ECO:0000313" key="5">
    <source>
        <dbReference type="EMBL" id="MCP2258824.1"/>
    </source>
</evidence>
<sequence length="334" mass="36098">MGDHDEMETVTLDDLDRRLIHALAIDGRAPFRRVAEVLGVSENTVARRYRRMRAAGVLHVVGAVDASLLGYDSWTVRVRCSPEAAGAIAAALARRPDTFWVQLLSGGTEISCYLQSATPGDRDALLLDRLPRTNRVHSVTAQSILDGFLLPTGWAGLAALDDDQVARLRPSPAPTEATPVTLTEDDLAMLALLARDGRASHAELAAGSGRSESTVRRRLNLLRQAGVLSYDLNIAPATLGYRTEARLWLSVRPSALDQVAHALAGHPEVAFVAATTGPTNLVAFVVCRDGRDLYRYLSERVGALDAVTTLESAPVTRTVKRMGVLPPLSLDRNR</sequence>
<dbReference type="InterPro" id="IPR000485">
    <property type="entry name" value="AsnC-type_HTH_dom"/>
</dbReference>
<dbReference type="InterPro" id="IPR036390">
    <property type="entry name" value="WH_DNA-bd_sf"/>
</dbReference>
<keyword evidence="1" id="KW-0805">Transcription regulation</keyword>
<feature type="domain" description="HTH asnC-type" evidence="4">
    <location>
        <begin position="12"/>
        <end position="72"/>
    </location>
</feature>
<dbReference type="InterPro" id="IPR036388">
    <property type="entry name" value="WH-like_DNA-bd_sf"/>
</dbReference>
<dbReference type="Gene3D" id="3.30.70.920">
    <property type="match status" value="1"/>
</dbReference>
<dbReference type="InterPro" id="IPR019887">
    <property type="entry name" value="Tscrpt_reg_AsnC/Lrp_C"/>
</dbReference>
<dbReference type="SMART" id="SM00344">
    <property type="entry name" value="HTH_ASNC"/>
    <property type="match status" value="2"/>
</dbReference>
<keyword evidence="3" id="KW-0804">Transcription</keyword>
<accession>A0ABT1HTG8</accession>
<dbReference type="GO" id="GO:0003677">
    <property type="term" value="F:DNA binding"/>
    <property type="evidence" value="ECO:0007669"/>
    <property type="project" value="UniProtKB-KW"/>
</dbReference>
<dbReference type="Pfam" id="PF13412">
    <property type="entry name" value="HTH_24"/>
    <property type="match status" value="1"/>
</dbReference>
<dbReference type="PROSITE" id="PS50956">
    <property type="entry name" value="HTH_ASNC_2"/>
    <property type="match status" value="2"/>
</dbReference>
<evidence type="ECO:0000256" key="2">
    <source>
        <dbReference type="ARBA" id="ARBA00023125"/>
    </source>
</evidence>
<dbReference type="Pfam" id="PF13404">
    <property type="entry name" value="HTH_AsnC-type"/>
    <property type="match status" value="1"/>
</dbReference>
<dbReference type="SUPFAM" id="SSF54909">
    <property type="entry name" value="Dimeric alpha+beta barrel"/>
    <property type="match status" value="1"/>
</dbReference>
<dbReference type="Pfam" id="PF01037">
    <property type="entry name" value="AsnC_trans_reg"/>
    <property type="match status" value="1"/>
</dbReference>
<evidence type="ECO:0000313" key="6">
    <source>
        <dbReference type="Proteomes" id="UP001205311"/>
    </source>
</evidence>
<proteinExistence type="predicted"/>
<evidence type="ECO:0000256" key="1">
    <source>
        <dbReference type="ARBA" id="ARBA00023015"/>
    </source>
</evidence>
<organism evidence="5 6">
    <name type="scientific">Streptoalloteichus tenebrarius (strain ATCC 17920 / DSM 40477 / JCM 4838 / CBS 697.72 / NBRC 16177 / NCIMB 11028 / NRRL B-12390 / A12253. 1 / ISP 5477)</name>
    <name type="common">Streptomyces tenebrarius</name>
    <dbReference type="NCBI Taxonomy" id="1933"/>
    <lineage>
        <taxon>Bacteria</taxon>
        <taxon>Bacillati</taxon>
        <taxon>Actinomycetota</taxon>
        <taxon>Actinomycetes</taxon>
        <taxon>Pseudonocardiales</taxon>
        <taxon>Pseudonocardiaceae</taxon>
        <taxon>Streptoalloteichus</taxon>
    </lineage>
</organism>
<keyword evidence="6" id="KW-1185">Reference proteome</keyword>
<dbReference type="InterPro" id="IPR011008">
    <property type="entry name" value="Dimeric_a/b-barrel"/>
</dbReference>
<protein>
    <submittedName>
        <fullName evidence="5">DNA-binding transcriptional regulator, Lrp family</fullName>
    </submittedName>
</protein>
<dbReference type="EMBL" id="JAMTCP010000011">
    <property type="protein sequence ID" value="MCP2258824.1"/>
    <property type="molecule type" value="Genomic_DNA"/>
</dbReference>
<evidence type="ECO:0000259" key="4">
    <source>
        <dbReference type="PROSITE" id="PS50956"/>
    </source>
</evidence>